<dbReference type="Gene3D" id="1.10.10.60">
    <property type="entry name" value="Homeodomain-like"/>
    <property type="match status" value="2"/>
</dbReference>
<dbReference type="InterPro" id="IPR006600">
    <property type="entry name" value="HTH_CenpB_DNA-bd_dom"/>
</dbReference>
<keyword evidence="2 4" id="KW-0238">DNA-binding</keyword>
<evidence type="ECO:0000259" key="7">
    <source>
        <dbReference type="PROSITE" id="PS51253"/>
    </source>
</evidence>
<dbReference type="GO" id="GO:0005634">
    <property type="term" value="C:nucleus"/>
    <property type="evidence" value="ECO:0007669"/>
    <property type="project" value="UniProtKB-SubCell"/>
</dbReference>
<dbReference type="GO" id="GO:0043565">
    <property type="term" value="F:sequence-specific DNA binding"/>
    <property type="evidence" value="ECO:0007669"/>
    <property type="project" value="InterPro"/>
</dbReference>
<sequence>MISSGWMQEMEPIPEEGTEADGSEWGATSDGGTGKRTMRKKEVYTSEQINTLVRKMSDDEFFSEPREVEVENKESKTRKSYSLEFKKKVVRAARSGNISKASRIFNVSRQCIQEWMKRRSEISDEVERSGGKKKRLDGGGRPVGDKEFDDELLNWIKNLRKENKRVSRRIIQRKAQEMSKCDTFMASNGWLESFLKRHHLTTRRATTVCQRPPSDYQEKIVNFFLFVEKQRRNHKYDHIYACDETAVYLDNSNTLTVDEKGARQVSVHTTGHDKMHITVMLCAREDGYKCRPFVLLPNKRPIPVIVEKYGKKLELCWEGRTFFNDATTSNFLQKVLGTSLFGKRLLVWDSYRCHISAETKKKLKQLRLETAVIPGGTTKFIQAPDVFWNSPFKAKIRQQYEDWMIHGEKSLTAAGNMRAPPMDVYLGWICEAWNFLSSELIIKSFRGCGLGPNLDGEDDDCIQCFKKGGEMPEGLLLLKKRRDDAAEKEICDLIDEVEIEGDENEEEREDDPNFSDASVEFE</sequence>
<comment type="subcellular location">
    <subcellularLocation>
        <location evidence="1 4">Nucleus</location>
    </subcellularLocation>
</comment>
<feature type="region of interest" description="Disordered" evidence="5">
    <location>
        <begin position="1"/>
        <end position="42"/>
    </location>
</feature>
<feature type="domain" description="HTH CENPB-type" evidence="7">
    <location>
        <begin position="136"/>
        <end position="204"/>
    </location>
</feature>
<evidence type="ECO:0000256" key="2">
    <source>
        <dbReference type="ARBA" id="ARBA00023125"/>
    </source>
</evidence>
<keyword evidence="3 4" id="KW-0539">Nucleus</keyword>
<feature type="domain" description="HTH psq-type" evidence="6">
    <location>
        <begin position="72"/>
        <end position="122"/>
    </location>
</feature>
<evidence type="ECO:0008006" key="10">
    <source>
        <dbReference type="Google" id="ProtNLM"/>
    </source>
</evidence>
<feature type="region of interest" description="Disordered" evidence="5">
    <location>
        <begin position="496"/>
        <end position="522"/>
    </location>
</feature>
<feature type="DNA-binding region" description="H-T-H motif" evidence="4">
    <location>
        <begin position="98"/>
        <end position="118"/>
    </location>
</feature>
<dbReference type="SUPFAM" id="SSF48295">
    <property type="entry name" value="TrpR-like"/>
    <property type="match status" value="1"/>
</dbReference>
<dbReference type="Pfam" id="PF03184">
    <property type="entry name" value="DDE_1"/>
    <property type="match status" value="1"/>
</dbReference>
<dbReference type="AlphaFoldDB" id="E3NS64"/>
<dbReference type="eggNOG" id="KOG3105">
    <property type="taxonomic scope" value="Eukaryota"/>
</dbReference>
<evidence type="ECO:0000256" key="4">
    <source>
        <dbReference type="PROSITE-ProRule" id="PRU00320"/>
    </source>
</evidence>
<gene>
    <name evidence="8" type="ORF">CRE_26893</name>
</gene>
<dbReference type="OMA" id="MRAPPMD"/>
<dbReference type="InterPro" id="IPR007889">
    <property type="entry name" value="HTH_Psq"/>
</dbReference>
<dbReference type="HOGENOM" id="CLU_033137_1_1_1"/>
<feature type="compositionally biased region" description="Acidic residues" evidence="5">
    <location>
        <begin position="12"/>
        <end position="22"/>
    </location>
</feature>
<evidence type="ECO:0000256" key="5">
    <source>
        <dbReference type="SAM" id="MobiDB-lite"/>
    </source>
</evidence>
<dbReference type="EMBL" id="DS269887">
    <property type="protein sequence ID" value="EFO89410.1"/>
    <property type="molecule type" value="Genomic_DNA"/>
</dbReference>
<name>E3NS64_CAERE</name>
<evidence type="ECO:0000256" key="3">
    <source>
        <dbReference type="ARBA" id="ARBA00023242"/>
    </source>
</evidence>
<dbReference type="Pfam" id="PF03221">
    <property type="entry name" value="HTH_Tnp_Tc5"/>
    <property type="match status" value="1"/>
</dbReference>
<dbReference type="SUPFAM" id="SSF46689">
    <property type="entry name" value="Homeodomain-like"/>
    <property type="match status" value="1"/>
</dbReference>
<dbReference type="InterPro" id="IPR018586">
    <property type="entry name" value="Brinker_DNA-bd"/>
</dbReference>
<evidence type="ECO:0000259" key="6">
    <source>
        <dbReference type="PROSITE" id="PS50960"/>
    </source>
</evidence>
<dbReference type="PANTHER" id="PTHR19303">
    <property type="entry name" value="TRANSPOSON"/>
    <property type="match status" value="1"/>
</dbReference>
<feature type="region of interest" description="Disordered" evidence="5">
    <location>
        <begin position="122"/>
        <end position="142"/>
    </location>
</feature>
<protein>
    <recommendedName>
        <fullName evidence="10">HTH CENPB-type domain-containing protein</fullName>
    </recommendedName>
</protein>
<dbReference type="InterPro" id="IPR050863">
    <property type="entry name" value="CenT-Element_Derived"/>
</dbReference>
<proteinExistence type="predicted"/>
<dbReference type="OrthoDB" id="5859790at2759"/>
<reference evidence="8" key="1">
    <citation type="submission" date="2007-07" db="EMBL/GenBank/DDBJ databases">
        <title>PCAP assembly of the Caenorhabditis remanei genome.</title>
        <authorList>
            <consortium name="The Caenorhabditis remanei Sequencing Consortium"/>
            <person name="Wilson R.K."/>
        </authorList>
    </citation>
    <scope>NUCLEOTIDE SEQUENCE [LARGE SCALE GENOMIC DNA]</scope>
    <source>
        <strain evidence="8">PB4641</strain>
    </source>
</reference>
<dbReference type="STRING" id="31234.E3NS64"/>
<dbReference type="Proteomes" id="UP000008281">
    <property type="component" value="Unassembled WGS sequence"/>
</dbReference>
<dbReference type="Pfam" id="PF09607">
    <property type="entry name" value="BrkDBD"/>
    <property type="match status" value="1"/>
</dbReference>
<dbReference type="InParanoid" id="E3NS64"/>
<keyword evidence="9" id="KW-1185">Reference proteome</keyword>
<evidence type="ECO:0000313" key="8">
    <source>
        <dbReference type="EMBL" id="EFO89410.1"/>
    </source>
</evidence>
<dbReference type="PROSITE" id="PS51253">
    <property type="entry name" value="HTH_CENPB"/>
    <property type="match status" value="1"/>
</dbReference>
<dbReference type="InterPro" id="IPR004875">
    <property type="entry name" value="DDE_SF_endonuclease_dom"/>
</dbReference>
<dbReference type="SMART" id="SM00674">
    <property type="entry name" value="CENPB"/>
    <property type="match status" value="1"/>
</dbReference>
<dbReference type="PANTHER" id="PTHR19303:SF57">
    <property type="entry name" value="HTH CENPB-TYPE DOMAIN-CONTAINING PROTEIN"/>
    <property type="match status" value="1"/>
</dbReference>
<evidence type="ECO:0000313" key="9">
    <source>
        <dbReference type="Proteomes" id="UP000008281"/>
    </source>
</evidence>
<evidence type="ECO:0000256" key="1">
    <source>
        <dbReference type="ARBA" id="ARBA00004123"/>
    </source>
</evidence>
<accession>E3NS64</accession>
<dbReference type="InterPro" id="IPR009057">
    <property type="entry name" value="Homeodomain-like_sf"/>
</dbReference>
<dbReference type="PROSITE" id="PS50960">
    <property type="entry name" value="HTH_PSQ"/>
    <property type="match status" value="1"/>
</dbReference>
<organism evidence="9">
    <name type="scientific">Caenorhabditis remanei</name>
    <name type="common">Caenorhabditis vulgaris</name>
    <dbReference type="NCBI Taxonomy" id="31234"/>
    <lineage>
        <taxon>Eukaryota</taxon>
        <taxon>Metazoa</taxon>
        <taxon>Ecdysozoa</taxon>
        <taxon>Nematoda</taxon>
        <taxon>Chromadorea</taxon>
        <taxon>Rhabditida</taxon>
        <taxon>Rhabditina</taxon>
        <taxon>Rhabditomorpha</taxon>
        <taxon>Rhabditoidea</taxon>
        <taxon>Rhabditidae</taxon>
        <taxon>Peloderinae</taxon>
        <taxon>Caenorhabditis</taxon>
    </lineage>
</organism>
<dbReference type="InterPro" id="IPR010921">
    <property type="entry name" value="Trp_repressor/repl_initiator"/>
</dbReference>